<evidence type="ECO:0000256" key="2">
    <source>
        <dbReference type="ARBA" id="ARBA00022651"/>
    </source>
</evidence>
<dbReference type="PANTHER" id="PTHR39207:SF1">
    <property type="entry name" value="ALPHA-GLUCURONIDASE A"/>
    <property type="match status" value="1"/>
</dbReference>
<dbReference type="Gene3D" id="3.20.20.80">
    <property type="entry name" value="Glycosidases"/>
    <property type="match status" value="1"/>
</dbReference>
<feature type="domain" description="Glycosyl hydrolase family 67 C-terminal" evidence="10">
    <location>
        <begin position="454"/>
        <end position="677"/>
    </location>
</feature>
<dbReference type="EC" id="3.2.1.131" evidence="8"/>
<evidence type="ECO:0000256" key="6">
    <source>
        <dbReference type="ARBA" id="ARBA00023326"/>
    </source>
</evidence>
<keyword evidence="4 8" id="KW-0119">Carbohydrate metabolism</keyword>
<comment type="subunit">
    <text evidence="8">Homodimer.</text>
</comment>
<dbReference type="InterPro" id="IPR005154">
    <property type="entry name" value="Glyco_hydro_67_aGlcAse_N"/>
</dbReference>
<keyword evidence="5 7" id="KW-0326">Glycosidase</keyword>
<feature type="domain" description="Glycosyl hydrolase family 67 catalytic" evidence="11">
    <location>
        <begin position="134"/>
        <end position="453"/>
    </location>
</feature>
<evidence type="ECO:0000256" key="1">
    <source>
        <dbReference type="ARBA" id="ARBA00008833"/>
    </source>
</evidence>
<dbReference type="InterPro" id="IPR011099">
    <property type="entry name" value="Glyco_hydro_67_C"/>
</dbReference>
<accession>A0ABV7YWT5</accession>
<comment type="similarity">
    <text evidence="1 7 8">Belongs to the glycosyl hydrolase 67 family.</text>
</comment>
<name>A0ABV7YWT5_9BACT</name>
<comment type="caution">
    <text evidence="12">The sequence shown here is derived from an EMBL/GenBank/DDBJ whole genome shotgun (WGS) entry which is preliminary data.</text>
</comment>
<reference evidence="13" key="1">
    <citation type="journal article" date="2019" name="Int. J. Syst. Evol. Microbiol.">
        <title>The Global Catalogue of Microorganisms (GCM) 10K type strain sequencing project: providing services to taxonomists for standard genome sequencing and annotation.</title>
        <authorList>
            <consortium name="The Broad Institute Genomics Platform"/>
            <consortium name="The Broad Institute Genome Sequencing Center for Infectious Disease"/>
            <person name="Wu L."/>
            <person name="Ma J."/>
        </authorList>
    </citation>
    <scope>NUCLEOTIDE SEQUENCE [LARGE SCALE GENOMIC DNA]</scope>
    <source>
        <strain evidence="13">CECT 7956</strain>
    </source>
</reference>
<dbReference type="PIRSF" id="PIRSF029900">
    <property type="entry name" value="Alpha-glucuronds"/>
    <property type="match status" value="1"/>
</dbReference>
<dbReference type="Gene3D" id="3.30.379.10">
    <property type="entry name" value="Chitobiase/beta-hexosaminidase domain 2-like"/>
    <property type="match status" value="1"/>
</dbReference>
<evidence type="ECO:0000256" key="8">
    <source>
        <dbReference type="RuleBase" id="RU361198"/>
    </source>
</evidence>
<evidence type="ECO:0000259" key="11">
    <source>
        <dbReference type="Pfam" id="PF07488"/>
    </source>
</evidence>
<dbReference type="InterPro" id="IPR017853">
    <property type="entry name" value="GH"/>
</dbReference>
<evidence type="ECO:0000256" key="7">
    <source>
        <dbReference type="PIRNR" id="PIRNR029900"/>
    </source>
</evidence>
<comment type="catalytic activity">
    <reaction evidence="8">
        <text>Hydrolysis of (1-&gt;2)-alpha-D-(4-O-methyl)glucuronosyl links in the main chain of hardwood xylans.</text>
        <dbReference type="EC" id="3.2.1.131"/>
    </reaction>
</comment>
<keyword evidence="6 8" id="KW-0624">Polysaccharide degradation</keyword>
<feature type="domain" description="Alpha glucuronidase N-terminal" evidence="9">
    <location>
        <begin position="24"/>
        <end position="129"/>
    </location>
</feature>
<dbReference type="GO" id="GO:0016787">
    <property type="term" value="F:hydrolase activity"/>
    <property type="evidence" value="ECO:0007669"/>
    <property type="project" value="UniProtKB-KW"/>
</dbReference>
<dbReference type="RefSeq" id="WP_379838456.1">
    <property type="nucleotide sequence ID" value="NZ_JBHRYQ010000001.1"/>
</dbReference>
<evidence type="ECO:0000256" key="5">
    <source>
        <dbReference type="ARBA" id="ARBA00023295"/>
    </source>
</evidence>
<dbReference type="Pfam" id="PF03648">
    <property type="entry name" value="Glyco_hydro_67N"/>
    <property type="match status" value="1"/>
</dbReference>
<dbReference type="InterPro" id="IPR029018">
    <property type="entry name" value="Hex-like_dom2"/>
</dbReference>
<gene>
    <name evidence="12" type="ORF">ACFOOI_13235</name>
</gene>
<keyword evidence="3 7" id="KW-0378">Hydrolase</keyword>
<organism evidence="12 13">
    <name type="scientific">Lacihabitans lacunae</name>
    <dbReference type="NCBI Taxonomy" id="1028214"/>
    <lineage>
        <taxon>Bacteria</taxon>
        <taxon>Pseudomonadati</taxon>
        <taxon>Bacteroidota</taxon>
        <taxon>Cytophagia</taxon>
        <taxon>Cytophagales</taxon>
        <taxon>Leadbetterellaceae</taxon>
        <taxon>Lacihabitans</taxon>
    </lineage>
</organism>
<evidence type="ECO:0000259" key="10">
    <source>
        <dbReference type="Pfam" id="PF07477"/>
    </source>
</evidence>
<evidence type="ECO:0000256" key="4">
    <source>
        <dbReference type="ARBA" id="ARBA00023277"/>
    </source>
</evidence>
<dbReference type="EMBL" id="JBHRYQ010000001">
    <property type="protein sequence ID" value="MFC3811619.1"/>
    <property type="molecule type" value="Genomic_DNA"/>
</dbReference>
<evidence type="ECO:0000313" key="12">
    <source>
        <dbReference type="EMBL" id="MFC3811619.1"/>
    </source>
</evidence>
<sequence length="699" mass="79694">MRILLLLTLSIFSFATFADDGYRLWLKYDKVKNETKRKAYAARLANIEVKLEQDPTLVVILEELKMASQGMLGITPKVSKTLAATLYGVTLEISTIADKKPEAYEIKTINKHSVIQANTTQGLLYGTFAFIQLLQQEESITSLDIKSSPKIQLRMLNHWDNNNGTIERGYAGMSMWKWYELPERIDPRYIAYARSNASIGINGTVLNNVNASARFITSEYLGKVKALADVYRPYHIKVYMSVNFASPKIIGGLKTADPLDPEVRAWWKQKADEIYELIPDFGGFLVKANSEGEPGPMDYGRTHVDGANMLAEAMAPHHGLVIWRAFVYNADPNGDRFAAAYNEFKPFDGKFMSNVIIQVKNGPIDFQVREPISPLFGAMQKTPVSMEFQLTQEYLGWATHWVYEAPMFEENLQTDTYATGKGNTVADVIMGKTFNYPITSMVGVANTGSDRNWTGHPMAQANWFALGKLAWNPNNTSKQIAEEWVKLTFNTDAESQKTIVNLMLNSREIYVNYTNPLGLHHVMGESHHFGPEPWVSKAPRPDWTALYYHKADASGIGFDRTNTGSKTLQQYQPELRKLYENVDTCPLEYLLWFHHVAWDKKLSSGRTVWDEMVSRYYEGVKSVEKMQAEWAKVKGKVDEETFENVEARLKTQLKEALWWRDASVLYFQKFSQMPVAAPYQKPTRTFEEVKKLVDVYHVH</sequence>
<dbReference type="SUPFAM" id="SSF51445">
    <property type="entry name" value="(Trans)glycosidases"/>
    <property type="match status" value="1"/>
</dbReference>
<dbReference type="InterPro" id="IPR037054">
    <property type="entry name" value="A-glucoronidase_C_sf"/>
</dbReference>
<dbReference type="Gene3D" id="3.90.1330.10">
    <property type="entry name" value="Alpha-glucuronidase, C-terminal domain"/>
    <property type="match status" value="1"/>
</dbReference>
<dbReference type="Pfam" id="PF07488">
    <property type="entry name" value="Glyco_hydro_67M"/>
    <property type="match status" value="1"/>
</dbReference>
<evidence type="ECO:0000256" key="3">
    <source>
        <dbReference type="ARBA" id="ARBA00022801"/>
    </source>
</evidence>
<dbReference type="InterPro" id="IPR011100">
    <property type="entry name" value="Glyco_hydro_67_cat"/>
</dbReference>
<keyword evidence="13" id="KW-1185">Reference proteome</keyword>
<protein>
    <recommendedName>
        <fullName evidence="8">Xylan alpha-1,2-glucuronidase</fullName>
        <ecNumber evidence="8">3.2.1.131</ecNumber>
    </recommendedName>
</protein>
<dbReference type="InterPro" id="IPR011395">
    <property type="entry name" value="Glyco_hydro_67_aGlcAse"/>
</dbReference>
<keyword evidence="2 7" id="KW-0858">Xylan degradation</keyword>
<dbReference type="Pfam" id="PF07477">
    <property type="entry name" value="Glyco_hydro_67C"/>
    <property type="match status" value="1"/>
</dbReference>
<dbReference type="PANTHER" id="PTHR39207">
    <property type="entry name" value="ALPHA-GLUCURONIDASE A"/>
    <property type="match status" value="1"/>
</dbReference>
<proteinExistence type="inferred from homology"/>
<dbReference type="Proteomes" id="UP001595616">
    <property type="component" value="Unassembled WGS sequence"/>
</dbReference>
<dbReference type="SUPFAM" id="SSF55545">
    <property type="entry name" value="beta-N-acetylhexosaminidase-like domain"/>
    <property type="match status" value="1"/>
</dbReference>
<evidence type="ECO:0000313" key="13">
    <source>
        <dbReference type="Proteomes" id="UP001595616"/>
    </source>
</evidence>
<evidence type="ECO:0000259" key="9">
    <source>
        <dbReference type="Pfam" id="PF03648"/>
    </source>
</evidence>